<feature type="coiled-coil region" evidence="1">
    <location>
        <begin position="6"/>
        <end position="33"/>
    </location>
</feature>
<dbReference type="EMBL" id="JAINUF010000004">
    <property type="protein sequence ID" value="KAJ8364933.1"/>
    <property type="molecule type" value="Genomic_DNA"/>
</dbReference>
<keyword evidence="3" id="KW-1185">Reference proteome</keyword>
<gene>
    <name evidence="2" type="ORF">SKAU_G00137640</name>
</gene>
<comment type="caution">
    <text evidence="2">The sequence shown here is derived from an EMBL/GenBank/DDBJ whole genome shotgun (WGS) entry which is preliminary data.</text>
</comment>
<evidence type="ECO:0008006" key="4">
    <source>
        <dbReference type="Google" id="ProtNLM"/>
    </source>
</evidence>
<evidence type="ECO:0000256" key="1">
    <source>
        <dbReference type="SAM" id="Coils"/>
    </source>
</evidence>
<evidence type="ECO:0000313" key="2">
    <source>
        <dbReference type="EMBL" id="KAJ8364933.1"/>
    </source>
</evidence>
<accession>A0A9Q1FRU2</accession>
<name>A0A9Q1FRU2_SYNKA</name>
<sequence length="192" mass="22444">MWCDCIVALEKSVVHLSSENQRLAEKTEDLESRSRRCNLRVVGMPEKLEGGDSIKFMLDIFTEVLDPVIVPSPSMLDRAHRIGPPPPVSGDDNIRPRVFIVRFHNYRDKERILQRQSRDQLNFRGCKVFIFPDLSLSVAKKRAQFLNVKRKLHEKKVKFSLRFPAHLHVDHAGEKLQFDSHEDAQRWFDSHF</sequence>
<organism evidence="2 3">
    <name type="scientific">Synaphobranchus kaupii</name>
    <name type="common">Kaup's arrowtooth eel</name>
    <dbReference type="NCBI Taxonomy" id="118154"/>
    <lineage>
        <taxon>Eukaryota</taxon>
        <taxon>Metazoa</taxon>
        <taxon>Chordata</taxon>
        <taxon>Craniata</taxon>
        <taxon>Vertebrata</taxon>
        <taxon>Euteleostomi</taxon>
        <taxon>Actinopterygii</taxon>
        <taxon>Neopterygii</taxon>
        <taxon>Teleostei</taxon>
        <taxon>Anguilliformes</taxon>
        <taxon>Synaphobranchidae</taxon>
        <taxon>Synaphobranchus</taxon>
    </lineage>
</organism>
<proteinExistence type="predicted"/>
<dbReference type="OrthoDB" id="10059413at2759"/>
<dbReference type="Gene3D" id="3.30.70.1820">
    <property type="entry name" value="L1 transposable element, RRM domain"/>
    <property type="match status" value="1"/>
</dbReference>
<reference evidence="2" key="1">
    <citation type="journal article" date="2023" name="Science">
        <title>Genome structures resolve the early diversification of teleost fishes.</title>
        <authorList>
            <person name="Parey E."/>
            <person name="Louis A."/>
            <person name="Montfort J."/>
            <person name="Bouchez O."/>
            <person name="Roques C."/>
            <person name="Iampietro C."/>
            <person name="Lluch J."/>
            <person name="Castinel A."/>
            <person name="Donnadieu C."/>
            <person name="Desvignes T."/>
            <person name="Floi Bucao C."/>
            <person name="Jouanno E."/>
            <person name="Wen M."/>
            <person name="Mejri S."/>
            <person name="Dirks R."/>
            <person name="Jansen H."/>
            <person name="Henkel C."/>
            <person name="Chen W.J."/>
            <person name="Zahm M."/>
            <person name="Cabau C."/>
            <person name="Klopp C."/>
            <person name="Thompson A.W."/>
            <person name="Robinson-Rechavi M."/>
            <person name="Braasch I."/>
            <person name="Lecointre G."/>
            <person name="Bobe J."/>
            <person name="Postlethwait J.H."/>
            <person name="Berthelot C."/>
            <person name="Roest Crollius H."/>
            <person name="Guiguen Y."/>
        </authorList>
    </citation>
    <scope>NUCLEOTIDE SEQUENCE</scope>
    <source>
        <strain evidence="2">WJC10195</strain>
    </source>
</reference>
<keyword evidence="1" id="KW-0175">Coiled coil</keyword>
<dbReference type="AlphaFoldDB" id="A0A9Q1FRU2"/>
<evidence type="ECO:0000313" key="3">
    <source>
        <dbReference type="Proteomes" id="UP001152622"/>
    </source>
</evidence>
<dbReference type="Proteomes" id="UP001152622">
    <property type="component" value="Chromosome 4"/>
</dbReference>
<protein>
    <recommendedName>
        <fullName evidence="4">L1 transposable element RRM domain-containing protein</fullName>
    </recommendedName>
</protein>
<dbReference type="InterPro" id="IPR004244">
    <property type="entry name" value="Transposase_22"/>
</dbReference>
<dbReference type="PANTHER" id="PTHR11505">
    <property type="entry name" value="L1 TRANSPOSABLE ELEMENT-RELATED"/>
    <property type="match status" value="1"/>
</dbReference>